<evidence type="ECO:0000256" key="2">
    <source>
        <dbReference type="ARBA" id="ARBA00005426"/>
    </source>
</evidence>
<dbReference type="RefSeq" id="WP_146594883.1">
    <property type="nucleotide sequence ID" value="NZ_SJPT01000004.1"/>
</dbReference>
<evidence type="ECO:0000256" key="12">
    <source>
        <dbReference type="SAM" id="MobiDB-lite"/>
    </source>
</evidence>
<evidence type="ECO:0000256" key="11">
    <source>
        <dbReference type="ARBA" id="ARBA00049878"/>
    </source>
</evidence>
<evidence type="ECO:0000256" key="8">
    <source>
        <dbReference type="ARBA" id="ARBA00030407"/>
    </source>
</evidence>
<dbReference type="InterPro" id="IPR003448">
    <property type="entry name" value="Mopterin_biosynth_MoaE"/>
</dbReference>
<evidence type="ECO:0000256" key="5">
    <source>
        <dbReference type="ARBA" id="ARBA00023150"/>
    </source>
</evidence>
<dbReference type="AlphaFoldDB" id="A0A5C6CDY6"/>
<dbReference type="EMBL" id="SJPT01000004">
    <property type="protein sequence ID" value="TWU23103.1"/>
    <property type="molecule type" value="Genomic_DNA"/>
</dbReference>
<comment type="subunit">
    <text evidence="6">Heterotetramer of 2 MoaD subunits and 2 MoaE subunits. Also stable as homodimer. The enzyme changes between these two forms during catalysis.</text>
</comment>
<evidence type="ECO:0000256" key="1">
    <source>
        <dbReference type="ARBA" id="ARBA00005046"/>
    </source>
</evidence>
<comment type="caution">
    <text evidence="13">The sequence shown here is derived from an EMBL/GenBank/DDBJ whole genome shotgun (WGS) entry which is preliminary data.</text>
</comment>
<accession>A0A5C6CDY6</accession>
<comment type="similarity">
    <text evidence="2">Belongs to the MoaE family.</text>
</comment>
<dbReference type="InterPro" id="IPR036563">
    <property type="entry name" value="MoaE_sf"/>
</dbReference>
<comment type="catalytic activity">
    <reaction evidence="11">
        <text>2 [molybdopterin-synthase sulfur-carrier protein]-C-terminal-Gly-aminoethanethioate + cyclic pyranopterin phosphate + H2O = molybdopterin + 2 [molybdopterin-synthase sulfur-carrier protein]-C-terminal Gly-Gly + 2 H(+)</text>
        <dbReference type="Rhea" id="RHEA:26333"/>
        <dbReference type="Rhea" id="RHEA-COMP:12202"/>
        <dbReference type="Rhea" id="RHEA-COMP:19907"/>
        <dbReference type="ChEBI" id="CHEBI:15377"/>
        <dbReference type="ChEBI" id="CHEBI:15378"/>
        <dbReference type="ChEBI" id="CHEBI:58698"/>
        <dbReference type="ChEBI" id="CHEBI:59648"/>
        <dbReference type="ChEBI" id="CHEBI:90778"/>
        <dbReference type="ChEBI" id="CHEBI:232372"/>
        <dbReference type="EC" id="2.8.1.12"/>
    </reaction>
</comment>
<keyword evidence="5" id="KW-0501">Molybdenum cofactor biosynthesis</keyword>
<evidence type="ECO:0000313" key="14">
    <source>
        <dbReference type="Proteomes" id="UP000316304"/>
    </source>
</evidence>
<name>A0A5C6CDY6_9BACT</name>
<evidence type="ECO:0000256" key="3">
    <source>
        <dbReference type="ARBA" id="ARBA00011950"/>
    </source>
</evidence>
<proteinExistence type="inferred from homology"/>
<keyword evidence="13" id="KW-0808">Transferase</keyword>
<evidence type="ECO:0000256" key="6">
    <source>
        <dbReference type="ARBA" id="ARBA00026066"/>
    </source>
</evidence>
<organism evidence="13 14">
    <name type="scientific">Novipirellula galeiformis</name>
    <dbReference type="NCBI Taxonomy" id="2528004"/>
    <lineage>
        <taxon>Bacteria</taxon>
        <taxon>Pseudomonadati</taxon>
        <taxon>Planctomycetota</taxon>
        <taxon>Planctomycetia</taxon>
        <taxon>Pirellulales</taxon>
        <taxon>Pirellulaceae</taxon>
        <taxon>Novipirellula</taxon>
    </lineage>
</organism>
<evidence type="ECO:0000256" key="9">
    <source>
        <dbReference type="ARBA" id="ARBA00030781"/>
    </source>
</evidence>
<dbReference type="Gene3D" id="3.90.1170.40">
    <property type="entry name" value="Molybdopterin biosynthesis MoaE subunit"/>
    <property type="match status" value="1"/>
</dbReference>
<dbReference type="PANTHER" id="PTHR23404">
    <property type="entry name" value="MOLYBDOPTERIN SYNTHASE RELATED"/>
    <property type="match status" value="1"/>
</dbReference>
<evidence type="ECO:0000256" key="10">
    <source>
        <dbReference type="ARBA" id="ARBA00032474"/>
    </source>
</evidence>
<dbReference type="CDD" id="cd00756">
    <property type="entry name" value="MoaE"/>
    <property type="match status" value="1"/>
</dbReference>
<dbReference type="EC" id="2.8.1.12" evidence="3"/>
<evidence type="ECO:0000256" key="4">
    <source>
        <dbReference type="ARBA" id="ARBA00013858"/>
    </source>
</evidence>
<dbReference type="GO" id="GO:0006777">
    <property type="term" value="P:Mo-molybdopterin cofactor biosynthetic process"/>
    <property type="evidence" value="ECO:0007669"/>
    <property type="project" value="UniProtKB-KW"/>
</dbReference>
<feature type="region of interest" description="Disordered" evidence="12">
    <location>
        <begin position="133"/>
        <end position="164"/>
    </location>
</feature>
<dbReference type="Pfam" id="PF02391">
    <property type="entry name" value="MoaE"/>
    <property type="match status" value="1"/>
</dbReference>
<evidence type="ECO:0000313" key="13">
    <source>
        <dbReference type="EMBL" id="TWU23103.1"/>
    </source>
</evidence>
<dbReference type="Proteomes" id="UP000316304">
    <property type="component" value="Unassembled WGS sequence"/>
</dbReference>
<comment type="pathway">
    <text evidence="1">Cofactor biosynthesis; molybdopterin biosynthesis.</text>
</comment>
<reference evidence="13 14" key="1">
    <citation type="submission" date="2019-02" db="EMBL/GenBank/DDBJ databases">
        <title>Deep-cultivation of Planctomycetes and their phenomic and genomic characterization uncovers novel biology.</title>
        <authorList>
            <person name="Wiegand S."/>
            <person name="Jogler M."/>
            <person name="Boedeker C."/>
            <person name="Pinto D."/>
            <person name="Vollmers J."/>
            <person name="Rivas-Marin E."/>
            <person name="Kohn T."/>
            <person name="Peeters S.H."/>
            <person name="Heuer A."/>
            <person name="Rast P."/>
            <person name="Oberbeckmann S."/>
            <person name="Bunk B."/>
            <person name="Jeske O."/>
            <person name="Meyerdierks A."/>
            <person name="Storesund J.E."/>
            <person name="Kallscheuer N."/>
            <person name="Luecker S."/>
            <person name="Lage O.M."/>
            <person name="Pohl T."/>
            <person name="Merkel B.J."/>
            <person name="Hornburger P."/>
            <person name="Mueller R.-W."/>
            <person name="Bruemmer F."/>
            <person name="Labrenz M."/>
            <person name="Spormann A.M."/>
            <person name="Op Den Camp H."/>
            <person name="Overmann J."/>
            <person name="Amann R."/>
            <person name="Jetten M.S.M."/>
            <person name="Mascher T."/>
            <person name="Medema M.H."/>
            <person name="Devos D.P."/>
            <person name="Kaster A.-K."/>
            <person name="Ovreas L."/>
            <person name="Rohde M."/>
            <person name="Galperin M.Y."/>
            <person name="Jogler C."/>
        </authorList>
    </citation>
    <scope>NUCLEOTIDE SEQUENCE [LARGE SCALE GENOMIC DNA]</scope>
    <source>
        <strain evidence="13 14">Pla52o</strain>
    </source>
</reference>
<keyword evidence="14" id="KW-1185">Reference proteome</keyword>
<protein>
    <recommendedName>
        <fullName evidence="4">Molybdopterin synthase catalytic subunit</fullName>
        <ecNumber evidence="3">2.8.1.12</ecNumber>
    </recommendedName>
    <alternativeName>
        <fullName evidence="9">MPT synthase subunit 2</fullName>
    </alternativeName>
    <alternativeName>
        <fullName evidence="7">Molybdenum cofactor biosynthesis protein E</fullName>
    </alternativeName>
    <alternativeName>
        <fullName evidence="8">Molybdopterin-converting factor large subunit</fullName>
    </alternativeName>
    <alternativeName>
        <fullName evidence="10">Molybdopterin-converting factor subunit 2</fullName>
    </alternativeName>
</protein>
<feature type="compositionally biased region" description="Polar residues" evidence="12">
    <location>
        <begin position="133"/>
        <end position="150"/>
    </location>
</feature>
<dbReference type="GO" id="GO:0030366">
    <property type="term" value="F:molybdopterin synthase activity"/>
    <property type="evidence" value="ECO:0007669"/>
    <property type="project" value="UniProtKB-EC"/>
</dbReference>
<evidence type="ECO:0000256" key="7">
    <source>
        <dbReference type="ARBA" id="ARBA00029745"/>
    </source>
</evidence>
<gene>
    <name evidence="13" type="primary">moaE</name>
    <name evidence="13" type="ORF">Pla52o_26380</name>
</gene>
<dbReference type="OrthoDB" id="9803224at2"/>
<sequence length="164" mass="18360">MSPHHLVQLTDDAIDCVPLMAWIADPDVGAHAWFLGVTRRTTGDRVTQLLSYEAHRPMATQELRRLASEAIKRFELTKLVIVHRLGEVPVGEASVALGCSSPHRKQSFAALPWIMDQLKTDVPIWKRETFTDGSTQWMHPNESPSAPSHSSELDSDEPDLRISN</sequence>
<dbReference type="SUPFAM" id="SSF54690">
    <property type="entry name" value="Molybdopterin synthase subunit MoaE"/>
    <property type="match status" value="1"/>
</dbReference>